<protein>
    <submittedName>
        <fullName evidence="2">Uncharacterized protein</fullName>
    </submittedName>
</protein>
<evidence type="ECO:0000256" key="1">
    <source>
        <dbReference type="SAM" id="MobiDB-lite"/>
    </source>
</evidence>
<evidence type="ECO:0000313" key="2">
    <source>
        <dbReference type="EMBL" id="HDQ99476.1"/>
    </source>
</evidence>
<dbReference type="EMBL" id="DSBX01000158">
    <property type="protein sequence ID" value="HDQ99476.1"/>
    <property type="molecule type" value="Genomic_DNA"/>
</dbReference>
<feature type="compositionally biased region" description="Basic residues" evidence="1">
    <location>
        <begin position="54"/>
        <end position="65"/>
    </location>
</feature>
<accession>A0A7V0T5T4</accession>
<feature type="compositionally biased region" description="Basic residues" evidence="1">
    <location>
        <begin position="81"/>
        <end position="120"/>
    </location>
</feature>
<dbReference type="Proteomes" id="UP000885672">
    <property type="component" value="Unassembled WGS sequence"/>
</dbReference>
<sequence length="194" mass="21817">MKRIVLIIALVVVTGVAGFFLLKPKPKAASSGKASRARTADEENGEAKPQSARGRGRVSGRVRTRSKADIKAERKLARKEERKRKREAKRRERERRRQLRASRSRRGTRRLRSRSGRRGSKGQLHVVSAIVSLGSDSYALVDGRRVAVGDVIMGRRIVEIQPDRVVVEAFGRRSTVRVGQSVVPLTFSTRRSRR</sequence>
<dbReference type="AlphaFoldDB" id="A0A7V0T5T4"/>
<feature type="compositionally biased region" description="Basic and acidic residues" evidence="1">
    <location>
        <begin position="66"/>
        <end position="80"/>
    </location>
</feature>
<reference evidence="2" key="1">
    <citation type="journal article" date="2020" name="mSystems">
        <title>Genome- and Community-Level Interaction Insights into Carbon Utilization and Element Cycling Functions of Hydrothermarchaeota in Hydrothermal Sediment.</title>
        <authorList>
            <person name="Zhou Z."/>
            <person name="Liu Y."/>
            <person name="Xu W."/>
            <person name="Pan J."/>
            <person name="Luo Z.H."/>
            <person name="Li M."/>
        </authorList>
    </citation>
    <scope>NUCLEOTIDE SEQUENCE [LARGE SCALE GENOMIC DNA]</scope>
    <source>
        <strain evidence="2">SpSt-1182</strain>
    </source>
</reference>
<name>A0A7V0T5T4_UNCW3</name>
<gene>
    <name evidence="2" type="ORF">ENN51_04225</name>
</gene>
<organism evidence="2">
    <name type="scientific">candidate division WOR-3 bacterium</name>
    <dbReference type="NCBI Taxonomy" id="2052148"/>
    <lineage>
        <taxon>Bacteria</taxon>
        <taxon>Bacteria division WOR-3</taxon>
    </lineage>
</organism>
<proteinExistence type="predicted"/>
<comment type="caution">
    <text evidence="2">The sequence shown here is derived from an EMBL/GenBank/DDBJ whole genome shotgun (WGS) entry which is preliminary data.</text>
</comment>
<feature type="region of interest" description="Disordered" evidence="1">
    <location>
        <begin position="26"/>
        <end position="122"/>
    </location>
</feature>